<dbReference type="InterPro" id="IPR001683">
    <property type="entry name" value="PX_dom"/>
</dbReference>
<evidence type="ECO:0000256" key="5">
    <source>
        <dbReference type="ARBA" id="ARBA00022490"/>
    </source>
</evidence>
<name>A7RIL9_NEMVE</name>
<dbReference type="InterPro" id="IPR043544">
    <property type="entry name" value="SNX10/11"/>
</dbReference>
<keyword evidence="6" id="KW-0967">Endosome</keyword>
<evidence type="ECO:0000313" key="13">
    <source>
        <dbReference type="Proteomes" id="UP000001593"/>
    </source>
</evidence>
<evidence type="ECO:0000256" key="2">
    <source>
        <dbReference type="ARBA" id="ARBA00004496"/>
    </source>
</evidence>
<keyword evidence="8" id="KW-0446">Lipid-binding</keyword>
<dbReference type="Gene3D" id="3.30.1520.10">
    <property type="entry name" value="Phox-like domain"/>
    <property type="match status" value="1"/>
</dbReference>
<dbReference type="EMBL" id="DS469512">
    <property type="protein sequence ID" value="EDO48737.1"/>
    <property type="molecule type" value="Genomic_DNA"/>
</dbReference>
<evidence type="ECO:0000256" key="4">
    <source>
        <dbReference type="ARBA" id="ARBA00022448"/>
    </source>
</evidence>
<evidence type="ECO:0000256" key="3">
    <source>
        <dbReference type="ARBA" id="ARBA00010883"/>
    </source>
</evidence>
<organism evidence="12 13">
    <name type="scientific">Nematostella vectensis</name>
    <name type="common">Starlet sea anemone</name>
    <dbReference type="NCBI Taxonomy" id="45351"/>
    <lineage>
        <taxon>Eukaryota</taxon>
        <taxon>Metazoa</taxon>
        <taxon>Cnidaria</taxon>
        <taxon>Anthozoa</taxon>
        <taxon>Hexacorallia</taxon>
        <taxon>Actiniaria</taxon>
        <taxon>Edwardsiidae</taxon>
        <taxon>Nematostella</taxon>
    </lineage>
</organism>
<evidence type="ECO:0000256" key="6">
    <source>
        <dbReference type="ARBA" id="ARBA00022753"/>
    </source>
</evidence>
<dbReference type="AlphaFoldDB" id="A7RIL9"/>
<dbReference type="SUPFAM" id="SSF64268">
    <property type="entry name" value="PX domain"/>
    <property type="match status" value="1"/>
</dbReference>
<evidence type="ECO:0000256" key="1">
    <source>
        <dbReference type="ARBA" id="ARBA00004177"/>
    </source>
</evidence>
<keyword evidence="9" id="KW-0472">Membrane</keyword>
<evidence type="ECO:0000313" key="12">
    <source>
        <dbReference type="EMBL" id="EDO48737.1"/>
    </source>
</evidence>
<keyword evidence="7" id="KW-0653">Protein transport</keyword>
<dbReference type="InParanoid" id="A7RIL9"/>
<proteinExistence type="inferred from homology"/>
<keyword evidence="13" id="KW-1185">Reference proteome</keyword>
<accession>A7RIL9</accession>
<dbReference type="GO" id="GO:0016050">
    <property type="term" value="P:vesicle organization"/>
    <property type="evidence" value="ECO:0000318"/>
    <property type="project" value="GO_Central"/>
</dbReference>
<dbReference type="InterPro" id="IPR036871">
    <property type="entry name" value="PX_dom_sf"/>
</dbReference>
<dbReference type="HOGENOM" id="CLU_1050884_0_0_1"/>
<dbReference type="Pfam" id="PF00787">
    <property type="entry name" value="PX"/>
    <property type="match status" value="1"/>
</dbReference>
<keyword evidence="5" id="KW-0963">Cytoplasm</keyword>
<dbReference type="PROSITE" id="PS50195">
    <property type="entry name" value="PX"/>
    <property type="match status" value="1"/>
</dbReference>
<dbReference type="GO" id="GO:0006886">
    <property type="term" value="P:intracellular protein transport"/>
    <property type="evidence" value="ECO:0007669"/>
    <property type="project" value="InterPro"/>
</dbReference>
<dbReference type="CDD" id="cd06898">
    <property type="entry name" value="PX_SNX10"/>
    <property type="match status" value="1"/>
</dbReference>
<evidence type="ECO:0000256" key="10">
    <source>
        <dbReference type="ARBA" id="ARBA00029433"/>
    </source>
</evidence>
<dbReference type="SMART" id="SM00312">
    <property type="entry name" value="PX"/>
    <property type="match status" value="1"/>
</dbReference>
<sequence length="265" mass="30230">MEDSASFVCQACGQTRIETRSRSYQFGEASTSYSLRIPLGSIRMAILVEVNRPQIHICKGSKFVDYEIYIQTNNMAFAKKLSNIRRRYSDFIWLRKQLTTNEVNGFGSERVVPCLPPKRLFGRFEPKFVFSRKHGLQDFLDKVLSIRDFLSYSGLHLFLQSKLSVDQIEAYLDGRYKQDLMVDEIISQELSEDPIPGAKECSAATCPFIVISDSESFTFVDCIKEEDVQSFHSSVMASGDSCVSINSMGQLDPQETRTFLYTSYK</sequence>
<evidence type="ECO:0000256" key="7">
    <source>
        <dbReference type="ARBA" id="ARBA00022927"/>
    </source>
</evidence>
<dbReference type="OMA" id="GRFEPKF"/>
<feature type="domain" description="PX" evidence="11">
    <location>
        <begin position="44"/>
        <end position="166"/>
    </location>
</feature>
<dbReference type="eggNOG" id="KOG2527">
    <property type="taxonomic scope" value="Eukaryota"/>
</dbReference>
<dbReference type="GO" id="GO:0005768">
    <property type="term" value="C:endosome"/>
    <property type="evidence" value="ECO:0000318"/>
    <property type="project" value="GO_Central"/>
</dbReference>
<dbReference type="Proteomes" id="UP000001593">
    <property type="component" value="Unassembled WGS sequence"/>
</dbReference>
<dbReference type="PANTHER" id="PTHR46209">
    <property type="entry name" value="PX DOMAIN-CONTAINING PROTEIN"/>
    <property type="match status" value="1"/>
</dbReference>
<keyword evidence="4" id="KW-0813">Transport</keyword>
<evidence type="ECO:0000256" key="8">
    <source>
        <dbReference type="ARBA" id="ARBA00023121"/>
    </source>
</evidence>
<reference evidence="12 13" key="1">
    <citation type="journal article" date="2007" name="Science">
        <title>Sea anemone genome reveals ancestral eumetazoan gene repertoire and genomic organization.</title>
        <authorList>
            <person name="Putnam N.H."/>
            <person name="Srivastava M."/>
            <person name="Hellsten U."/>
            <person name="Dirks B."/>
            <person name="Chapman J."/>
            <person name="Salamov A."/>
            <person name="Terry A."/>
            <person name="Shapiro H."/>
            <person name="Lindquist E."/>
            <person name="Kapitonov V.V."/>
            <person name="Jurka J."/>
            <person name="Genikhovich G."/>
            <person name="Grigoriev I.V."/>
            <person name="Lucas S.M."/>
            <person name="Steele R.E."/>
            <person name="Finnerty J.R."/>
            <person name="Technau U."/>
            <person name="Martindale M.Q."/>
            <person name="Rokhsar D.S."/>
        </authorList>
    </citation>
    <scope>NUCLEOTIDE SEQUENCE [LARGE SCALE GENOMIC DNA]</scope>
    <source>
        <strain evidence="13">CH2 X CH6</strain>
    </source>
</reference>
<dbReference type="PANTHER" id="PTHR46209:SF3">
    <property type="entry name" value="PX DOMAIN-CONTAINING PROTEIN"/>
    <property type="match status" value="1"/>
</dbReference>
<dbReference type="GO" id="GO:1901981">
    <property type="term" value="F:phosphatidylinositol phosphate binding"/>
    <property type="evidence" value="ECO:0000318"/>
    <property type="project" value="GO_Central"/>
</dbReference>
<gene>
    <name evidence="12" type="ORF">NEMVEDRAFT_v1g197664</name>
</gene>
<evidence type="ECO:0000259" key="11">
    <source>
        <dbReference type="PROSITE" id="PS50195"/>
    </source>
</evidence>
<protein>
    <recommendedName>
        <fullName evidence="11">PX domain-containing protein</fullName>
    </recommendedName>
</protein>
<evidence type="ECO:0000256" key="9">
    <source>
        <dbReference type="ARBA" id="ARBA00023136"/>
    </source>
</evidence>
<dbReference type="PhylomeDB" id="A7RIL9"/>
<comment type="similarity">
    <text evidence="3">Belongs to the sorting nexin family.</text>
</comment>
<comment type="subcellular location">
    <subcellularLocation>
        <location evidence="2">Cytoplasm</location>
    </subcellularLocation>
    <subcellularLocation>
        <location evidence="10">Endomembrane system</location>
        <topology evidence="10">Peripheral membrane protein</topology>
        <orientation evidence="10">Cytoplasmic side</orientation>
    </subcellularLocation>
    <subcellularLocation>
        <location evidence="1">Endosome</location>
    </subcellularLocation>
</comment>
<dbReference type="STRING" id="45351.A7RIL9"/>